<keyword evidence="8" id="KW-1185">Reference proteome</keyword>
<dbReference type="CDD" id="cd04318">
    <property type="entry name" value="EcAsnRS_like_N"/>
    <property type="match status" value="1"/>
</dbReference>
<keyword evidence="4" id="KW-0648">Protein biosynthesis</keyword>
<evidence type="ECO:0000313" key="9">
    <source>
        <dbReference type="RefSeq" id="XP_072582112.1"/>
    </source>
</evidence>
<dbReference type="Proteomes" id="UP001652641">
    <property type="component" value="Chromosome 11"/>
</dbReference>
<dbReference type="Pfam" id="PF01336">
    <property type="entry name" value="tRNA_anti-codon"/>
    <property type="match status" value="1"/>
</dbReference>
<keyword evidence="5" id="KW-0030">Aminoacyl-tRNA synthetase</keyword>
<evidence type="ECO:0000256" key="1">
    <source>
        <dbReference type="ARBA" id="ARBA00022598"/>
    </source>
</evidence>
<proteinExistence type="predicted"/>
<reference evidence="9" key="1">
    <citation type="submission" date="2025-08" db="UniProtKB">
        <authorList>
            <consortium name="RefSeq"/>
        </authorList>
    </citation>
    <scope>IDENTIFICATION</scope>
    <source>
        <tissue evidence="9">Cell line</tissue>
    </source>
</reference>
<evidence type="ECO:0000259" key="6">
    <source>
        <dbReference type="Pfam" id="PF00152"/>
    </source>
</evidence>
<dbReference type="PANTHER" id="PTHR22594:SF34">
    <property type="entry name" value="ASPARAGINE--TRNA LIGASE, MITOCHONDRIAL-RELATED"/>
    <property type="match status" value="1"/>
</dbReference>
<dbReference type="Gene3D" id="2.40.50.140">
    <property type="entry name" value="Nucleic acid-binding proteins"/>
    <property type="match status" value="1"/>
</dbReference>
<keyword evidence="3" id="KW-0067">ATP-binding</keyword>
<feature type="domain" description="OB" evidence="7">
    <location>
        <begin position="44"/>
        <end position="118"/>
    </location>
</feature>
<evidence type="ECO:0000256" key="2">
    <source>
        <dbReference type="ARBA" id="ARBA00022741"/>
    </source>
</evidence>
<gene>
    <name evidence="9" type="primary">NARS2</name>
</gene>
<evidence type="ECO:0000256" key="3">
    <source>
        <dbReference type="ARBA" id="ARBA00022840"/>
    </source>
</evidence>
<dbReference type="InterPro" id="IPR004364">
    <property type="entry name" value="Aa-tRNA-synt_II"/>
</dbReference>
<feature type="domain" description="Aminoacyl-tRNA synthetase class II (D/K/N)" evidence="6">
    <location>
        <begin position="138"/>
        <end position="228"/>
    </location>
</feature>
<sequence length="389" mass="43532">MFGARFLARALRSCSSAPCPGHRPPARLSVRDALGAQSTSGERVKVQGWIRSVRSQKEVLFLHINDGSSLESLQVVADSSFDNRELAFGSSVEVQGQLVKSPSKKQNMELKAEKIEVVGNCDATAFPFKYKERHPLEYLRQYPHLRCRTNALGSILRVRSEATAAIHSFFKDNGFVHIHTPIITSNDCEGAGELFQVEPSSKIKMPEENFFNVPAFLTVSGQLHLEVMSGISYTEAVEILKQSSQNFTFTPEWGVDLHTEHEKYLVKHCGNIPVFVINYPLALKPFYMRDNEDGPQHTVAAVDLLVPGVGELFGGSLREERYHFLEQRLARSGLTETYQCNISTSRFFLFLSPADPPTRYVHFIETSISASLICSGRLLCMVNVSQKTQ</sequence>
<dbReference type="RefSeq" id="XP_072582112.1">
    <property type="nucleotide sequence ID" value="XM_072726011.1"/>
</dbReference>
<accession>A0ABM4XVP7</accession>
<evidence type="ECO:0000256" key="5">
    <source>
        <dbReference type="ARBA" id="ARBA00023146"/>
    </source>
</evidence>
<name>A0ABM4XVP7_VULVU</name>
<organism evidence="8 9">
    <name type="scientific">Vulpes vulpes</name>
    <name type="common">Red fox</name>
    <dbReference type="NCBI Taxonomy" id="9627"/>
    <lineage>
        <taxon>Eukaryota</taxon>
        <taxon>Metazoa</taxon>
        <taxon>Chordata</taxon>
        <taxon>Craniata</taxon>
        <taxon>Vertebrata</taxon>
        <taxon>Euteleostomi</taxon>
        <taxon>Mammalia</taxon>
        <taxon>Eutheria</taxon>
        <taxon>Laurasiatheria</taxon>
        <taxon>Carnivora</taxon>
        <taxon>Caniformia</taxon>
        <taxon>Canidae</taxon>
        <taxon>Vulpes</taxon>
    </lineage>
</organism>
<dbReference type="Gene3D" id="3.30.930.10">
    <property type="entry name" value="Bira Bifunctional Protein, Domain 2"/>
    <property type="match status" value="2"/>
</dbReference>
<dbReference type="InterPro" id="IPR004365">
    <property type="entry name" value="NA-bd_OB_tRNA"/>
</dbReference>
<dbReference type="InterPro" id="IPR045864">
    <property type="entry name" value="aa-tRNA-synth_II/BPL/LPL"/>
</dbReference>
<dbReference type="InterPro" id="IPR012340">
    <property type="entry name" value="NA-bd_OB-fold"/>
</dbReference>
<feature type="domain" description="Aminoacyl-tRNA synthetase class II (D/K/N)" evidence="6">
    <location>
        <begin position="231"/>
        <end position="336"/>
    </location>
</feature>
<evidence type="ECO:0000259" key="7">
    <source>
        <dbReference type="Pfam" id="PF01336"/>
    </source>
</evidence>
<dbReference type="Pfam" id="PF00152">
    <property type="entry name" value="tRNA-synt_2"/>
    <property type="match status" value="2"/>
</dbReference>
<evidence type="ECO:0000256" key="4">
    <source>
        <dbReference type="ARBA" id="ARBA00022917"/>
    </source>
</evidence>
<dbReference type="SUPFAM" id="SSF55681">
    <property type="entry name" value="Class II aaRS and biotin synthetases"/>
    <property type="match status" value="1"/>
</dbReference>
<keyword evidence="2" id="KW-0547">Nucleotide-binding</keyword>
<dbReference type="GeneID" id="112928603"/>
<dbReference type="SUPFAM" id="SSF50249">
    <property type="entry name" value="Nucleic acid-binding proteins"/>
    <property type="match status" value="1"/>
</dbReference>
<dbReference type="PANTHER" id="PTHR22594">
    <property type="entry name" value="ASPARTYL/LYSYL-TRNA SYNTHETASE"/>
    <property type="match status" value="1"/>
</dbReference>
<evidence type="ECO:0000313" key="8">
    <source>
        <dbReference type="Proteomes" id="UP001652641"/>
    </source>
</evidence>
<protein>
    <submittedName>
        <fullName evidence="9">Asparaginyl-tRNA synthetase isoform X5</fullName>
    </submittedName>
</protein>
<keyword evidence="1" id="KW-0436">Ligase</keyword>